<dbReference type="AlphaFoldDB" id="A0A9N8DFP3"/>
<feature type="transmembrane region" description="Helical" evidence="2">
    <location>
        <begin position="96"/>
        <end position="122"/>
    </location>
</feature>
<evidence type="ECO:0000313" key="4">
    <source>
        <dbReference type="Proteomes" id="UP001153069"/>
    </source>
</evidence>
<feature type="region of interest" description="Disordered" evidence="1">
    <location>
        <begin position="244"/>
        <end position="264"/>
    </location>
</feature>
<evidence type="ECO:0000313" key="3">
    <source>
        <dbReference type="EMBL" id="CAB9499685.1"/>
    </source>
</evidence>
<protein>
    <submittedName>
        <fullName evidence="3">Uncharacterized protein</fullName>
    </submittedName>
</protein>
<dbReference type="Proteomes" id="UP001153069">
    <property type="component" value="Unassembled WGS sequence"/>
</dbReference>
<evidence type="ECO:0000256" key="1">
    <source>
        <dbReference type="SAM" id="MobiDB-lite"/>
    </source>
</evidence>
<organism evidence="3 4">
    <name type="scientific">Seminavis robusta</name>
    <dbReference type="NCBI Taxonomy" id="568900"/>
    <lineage>
        <taxon>Eukaryota</taxon>
        <taxon>Sar</taxon>
        <taxon>Stramenopiles</taxon>
        <taxon>Ochrophyta</taxon>
        <taxon>Bacillariophyta</taxon>
        <taxon>Bacillariophyceae</taxon>
        <taxon>Bacillariophycidae</taxon>
        <taxon>Naviculales</taxon>
        <taxon>Naviculaceae</taxon>
        <taxon>Seminavis</taxon>
    </lineage>
</organism>
<keyword evidence="2" id="KW-0812">Transmembrane</keyword>
<reference evidence="3" key="1">
    <citation type="submission" date="2020-06" db="EMBL/GenBank/DDBJ databases">
        <authorList>
            <consortium name="Plant Systems Biology data submission"/>
        </authorList>
    </citation>
    <scope>NUCLEOTIDE SEQUENCE</scope>
    <source>
        <strain evidence="3">D6</strain>
    </source>
</reference>
<name>A0A9N8DFP3_9STRA</name>
<comment type="caution">
    <text evidence="3">The sequence shown here is derived from an EMBL/GenBank/DDBJ whole genome shotgun (WGS) entry which is preliminary data.</text>
</comment>
<keyword evidence="2" id="KW-0472">Membrane</keyword>
<evidence type="ECO:0000256" key="2">
    <source>
        <dbReference type="SAM" id="Phobius"/>
    </source>
</evidence>
<gene>
    <name evidence="3" type="ORF">SEMRO_66_G037320.1</name>
</gene>
<keyword evidence="4" id="KW-1185">Reference proteome</keyword>
<feature type="transmembrane region" description="Helical" evidence="2">
    <location>
        <begin position="184"/>
        <end position="204"/>
    </location>
</feature>
<proteinExistence type="predicted"/>
<sequence>MVEGTGVCCIALVPAVIATLGIAASVLSSVWCEAIKFVPEVDLASDKDAFRFGLFYYSKVSNVTIDSAESIFKVIDSCADYPEGTPVDAAWKAARAFAIIAPIFAGFLAVGLYMSPCCIFYYRATWQSLAVLEGHIDAANSALLSDSQNTTEGGNFGTIANRFADNVDALQSAYEEGCSWDWGMYANLVSLGLFFVTGVVMIMMGAPTRPPPKPTEIQTVTYQQTTNDHGEVVVEEVDVTTDALSPNNSSPVWANPNQPVATPY</sequence>
<keyword evidence="2" id="KW-1133">Transmembrane helix</keyword>
<accession>A0A9N8DFP3</accession>
<dbReference type="EMBL" id="CAICTM010000065">
    <property type="protein sequence ID" value="CAB9499685.1"/>
    <property type="molecule type" value="Genomic_DNA"/>
</dbReference>